<gene>
    <name evidence="4" type="ORF">GC096_25375</name>
</gene>
<keyword evidence="1" id="KW-0378">Hydrolase</keyword>
<dbReference type="SUPFAM" id="SSF49785">
    <property type="entry name" value="Galactose-binding domain-like"/>
    <property type="match status" value="2"/>
</dbReference>
<dbReference type="InterPro" id="IPR008979">
    <property type="entry name" value="Galactose-bd-like_sf"/>
</dbReference>
<dbReference type="PANTHER" id="PTHR47406:SF2">
    <property type="entry name" value="ALPHA GLUCURONIDASE N-TERMINAL DOMAIN-CONTAINING PROTEIN"/>
    <property type="match status" value="1"/>
</dbReference>
<evidence type="ECO:0000313" key="5">
    <source>
        <dbReference type="Proteomes" id="UP000653578"/>
    </source>
</evidence>
<keyword evidence="2" id="KW-0732">Signal</keyword>
<dbReference type="Pfam" id="PF02018">
    <property type="entry name" value="CBM_4_9"/>
    <property type="match status" value="2"/>
</dbReference>
<dbReference type="InterPro" id="IPR003305">
    <property type="entry name" value="CenC_carb-bd"/>
</dbReference>
<evidence type="ECO:0000313" key="4">
    <source>
        <dbReference type="EMBL" id="NOU67380.1"/>
    </source>
</evidence>
<dbReference type="InterPro" id="IPR029018">
    <property type="entry name" value="Hex-like_dom2"/>
</dbReference>
<dbReference type="SUPFAM" id="SSF55545">
    <property type="entry name" value="beta-N-acetylhexosaminidase-like domain"/>
    <property type="match status" value="1"/>
</dbReference>
<feature type="signal peptide" evidence="2">
    <location>
        <begin position="1"/>
        <end position="31"/>
    </location>
</feature>
<dbReference type="SUPFAM" id="SSF49344">
    <property type="entry name" value="CBD9-like"/>
    <property type="match status" value="1"/>
</dbReference>
<dbReference type="Gene3D" id="3.30.379.10">
    <property type="entry name" value="Chitobiase/beta-hexosaminidase domain 2-like"/>
    <property type="match status" value="1"/>
</dbReference>
<comment type="caution">
    <text evidence="4">The sequence shown here is derived from an EMBL/GenBank/DDBJ whole genome shotgun (WGS) entry which is preliminary data.</text>
</comment>
<protein>
    <submittedName>
        <fullName evidence="4">DUF4838 domain-containing protein</fullName>
    </submittedName>
</protein>
<sequence>MLKRKIKRVFFFIVCLSMLMTLSNWNITANAAILTPSVPLNFQNNIVFGSSGTGTAEISNPSSGYTMNPNFAADFSSYFNQQFNTQPLPLDVVTPGSVIVGNKSISQNSNSMALPQQLYAGTISISNVYGTMSIGDPTTVGTTVLYGGSSCTIGATSNLTIYGDVVCNGPITFTGNITGLTIHGNVIAAGSITFNSSVGSFTIDETMSAQGSITFRGSNIAEGVIGGDLIGQGISFNGLTSLSVAGNVSSTLDFMPSSGNYTNFLIGKSLYVTGKSQFSTFNKVVIQGSYYGKGNIDMHNQISSNGLTVGKSMLSNGTIDFHGIGAPVNIGNFLGALNQLNFNSNISGNVRVGGITAGQINIYNNFAPANIFINYNPPTTIPSPSSKIVKSGIANADIIISPSADKLEVLASSELQDTIKMISGADLPIVVGDISSKVSVELQQKELNIKNSGKYPVQFQLLNNTNTSASVDLVNNNNGPITFGDTRGIEILAGQSRTVSSLVYVSQATQDGTYTMPIQVEVDGLQTSSLNLTVNLNRNLLYNGGMEIQNPSSATLPNGWYIPPGFAVLDKEVKHSGNHSLRIDMGTRPYGSVRTDRTDLKLVPGKDYTMIAWVKGTAAGQSVSMQIFEMRLAGGGTVAKTQSFKVDDTWQRIEMKFTPAIDSVSDYNWAYFFVAPPTNTLWIDDVTLVEVEPVSVQLQQSELNVTKSGTYPVQFQLANSSDTPVTLDLAQMDNSVMTLSSITRIELGAHQSKNMDSMLFVPTTVTDGTYTVMVDVKLDGQPLSQMTLTVNMNRNLLYNGGMETQNPSNATLPNGWYIPPGFAVLDNAVKHNGNSSLRIDMGTRPYGSIRTDRTDLKMVPGKDYTMTAWVKGLAAGQKVSMQIYEMRLAGGGTVVKSQSFNVDDRWQRIEMTYTPAINSVSDYNWTYFFVAPPTNTLWIDDVQVSEVEVAPVNVALQQVDHENILDSDSLVHPEEVKILSLTPDDNDRIQIILGTAASYPQLMESYATDLDFLKDSDGFAIRKAGNKIYILGAEPKGVLNGVYDFLEKNADIFWTRSTELGTLYEPKSTIEVTEVNYREKSPFAVRGWHLTGTGENGDIHSDLETEKLMARNKLNAKFAETSNMQLWQRYENTGLRAVNLGHNLGFWLPNALYFADHPEYYSTDLSGNPVPVANDTQINFYNEDVPVIIAGRVKEFLKTQSIEYVGIGINDTHNFNMGNLSSQPFETVDGIIVQPEDPAYKSTVFFTFLNKVAAQVKVSNPGVKIVTYAYFFTDVPPKVELEDNIVIVMAPANEDGRTPLNSNDINNPNYGYKLKLEEWTTKTKNIVMYNYYGCCYTHAYERPMAEKVQADMKYYRELGIMGVIPEGSVDYGIVDTLGMNRFKGVAPSWGVNALQFWLYHKLFWNPDADLEKLTNEFMTKAYGNAAIPMKKYYDLIKQGWNHDQQVINFYSGESQLIGNYIMKAGIKDAAQSALNEAWLLANEMERGRIEPIKKTFEVMTYLIGDRPVLSANAVKTTASKAEILQTLDFSKGPWTNAEPFNDFKVMKTMEQVSAETKVHLLWDDENLYVGYENYDSDLSKMIVSDSAPGSWWSSGADDSVETYITGDIQGDYYAFFTNPKSVQFAYKKGVIPSPGTLFETNANIGTDRWNSIQVIPFSSIGVDINETDTLMGFFFRNYHGTKGLYGWGGGSVWNSSDFGPIHLITKN</sequence>
<dbReference type="Gene3D" id="2.60.40.1190">
    <property type="match status" value="1"/>
</dbReference>
<feature type="chain" id="PRO_5046050366" evidence="2">
    <location>
        <begin position="32"/>
        <end position="1707"/>
    </location>
</feature>
<dbReference type="Pfam" id="PF16126">
    <property type="entry name" value="DUF4838"/>
    <property type="match status" value="1"/>
</dbReference>
<accession>A0ABX1XFT8</accession>
<name>A0ABX1XFT8_9BACL</name>
<dbReference type="Gene3D" id="2.60.120.260">
    <property type="entry name" value="Galactose-binding domain-like"/>
    <property type="match status" value="2"/>
</dbReference>
<dbReference type="Proteomes" id="UP000653578">
    <property type="component" value="Unassembled WGS sequence"/>
</dbReference>
<evidence type="ECO:0000256" key="1">
    <source>
        <dbReference type="ARBA" id="ARBA00022801"/>
    </source>
</evidence>
<dbReference type="InterPro" id="IPR032287">
    <property type="entry name" value="DUF4838"/>
</dbReference>
<evidence type="ECO:0000259" key="3">
    <source>
        <dbReference type="Pfam" id="PF02018"/>
    </source>
</evidence>
<evidence type="ECO:0000256" key="2">
    <source>
        <dbReference type="SAM" id="SignalP"/>
    </source>
</evidence>
<proteinExistence type="predicted"/>
<reference evidence="4 5" key="1">
    <citation type="submission" date="2019-10" db="EMBL/GenBank/DDBJ databases">
        <title>Description of Paenibacillus humi sp. nov.</title>
        <authorList>
            <person name="Carlier A."/>
            <person name="Qi S."/>
        </authorList>
    </citation>
    <scope>NUCLEOTIDE SEQUENCE [LARGE SCALE GENOMIC DNA]</scope>
    <source>
        <strain evidence="4 5">LMG 31461</strain>
    </source>
</reference>
<feature type="domain" description="CBM-cenC" evidence="3">
    <location>
        <begin position="558"/>
        <end position="664"/>
    </location>
</feature>
<organism evidence="4 5">
    <name type="scientific">Paenibacillus plantarum</name>
    <dbReference type="NCBI Taxonomy" id="2654975"/>
    <lineage>
        <taxon>Bacteria</taxon>
        <taxon>Bacillati</taxon>
        <taxon>Bacillota</taxon>
        <taxon>Bacilli</taxon>
        <taxon>Bacillales</taxon>
        <taxon>Paenibacillaceae</taxon>
        <taxon>Paenibacillus</taxon>
    </lineage>
</organism>
<dbReference type="EMBL" id="WHNY01000067">
    <property type="protein sequence ID" value="NOU67380.1"/>
    <property type="molecule type" value="Genomic_DNA"/>
</dbReference>
<dbReference type="PANTHER" id="PTHR47406">
    <property type="entry name" value="COAGULATION FACTOR 5/8 TYPE, C-TERMINAL"/>
    <property type="match status" value="1"/>
</dbReference>
<keyword evidence="5" id="KW-1185">Reference proteome</keyword>
<feature type="domain" description="CBM-cenC" evidence="3">
    <location>
        <begin position="795"/>
        <end position="919"/>
    </location>
</feature>